<feature type="transmembrane region" description="Helical" evidence="4">
    <location>
        <begin position="6"/>
        <end position="30"/>
    </location>
</feature>
<dbReference type="Pfam" id="PF00571">
    <property type="entry name" value="CBS"/>
    <property type="match status" value="1"/>
</dbReference>
<dbReference type="GO" id="GO:0005886">
    <property type="term" value="C:plasma membrane"/>
    <property type="evidence" value="ECO:0007669"/>
    <property type="project" value="UniProtKB-SubCell"/>
</dbReference>
<gene>
    <name evidence="6" type="ORF">HJG52_18405</name>
</gene>
<sequence length="346" mass="36600">MLTNPFVVVAVTAALIVASGFFVVIEFALLGARRHRLEELAATSASARAALRGSHELTVMLAGAQLGITACTFALGAVTKPAVDGAILPWFEPWLPDWAADVVAFVLALLFVTFLHLVLGEMAPKSWAITFPERAALLVGRPARAFVRPLRPLLTWINDLANRLVRASGVNPVQRAEGGGRDPDTLRHLIEHSVRVGALDPEFHPPLAGAIGLESVTMGELVDPRRPVVMVAPDATVADVQALSARTGHMRVLVAGPQRPSPGGDGPGGQPRVVHVRDTLLEDATASARGLSRAAHLVEQDLPLHEGLAAMKAAREQLVVVVDGDRQVGVVTVQDILTRVVPGSAP</sequence>
<dbReference type="SUPFAM" id="SSF54631">
    <property type="entry name" value="CBS-domain pair"/>
    <property type="match status" value="1"/>
</dbReference>
<evidence type="ECO:0000256" key="1">
    <source>
        <dbReference type="ARBA" id="ARBA00004651"/>
    </source>
</evidence>
<dbReference type="EMBL" id="JABEPQ010000005">
    <property type="protein sequence ID" value="NNM47962.1"/>
    <property type="molecule type" value="Genomic_DNA"/>
</dbReference>
<keyword evidence="3 4" id="KW-0472">Membrane</keyword>
<evidence type="ECO:0000256" key="4">
    <source>
        <dbReference type="SAM" id="Phobius"/>
    </source>
</evidence>
<dbReference type="InterPro" id="IPR002550">
    <property type="entry name" value="CNNM"/>
</dbReference>
<dbReference type="PROSITE" id="PS51846">
    <property type="entry name" value="CNNM"/>
    <property type="match status" value="1"/>
</dbReference>
<dbReference type="InterPro" id="IPR051676">
    <property type="entry name" value="UPF0053_domain"/>
</dbReference>
<keyword evidence="7" id="KW-1185">Reference proteome</keyword>
<dbReference type="Proteomes" id="UP000588586">
    <property type="component" value="Unassembled WGS sequence"/>
</dbReference>
<dbReference type="Gene3D" id="3.10.580.10">
    <property type="entry name" value="CBS-domain"/>
    <property type="match status" value="1"/>
</dbReference>
<feature type="transmembrane region" description="Helical" evidence="4">
    <location>
        <begin position="98"/>
        <end position="119"/>
    </location>
</feature>
<dbReference type="Pfam" id="PF01595">
    <property type="entry name" value="CNNM"/>
    <property type="match status" value="1"/>
</dbReference>
<dbReference type="InterPro" id="IPR000644">
    <property type="entry name" value="CBS_dom"/>
</dbReference>
<evidence type="ECO:0000256" key="2">
    <source>
        <dbReference type="ARBA" id="ARBA00022475"/>
    </source>
</evidence>
<dbReference type="AlphaFoldDB" id="A0A849HKY4"/>
<evidence type="ECO:0000259" key="5">
    <source>
        <dbReference type="PROSITE" id="PS51846"/>
    </source>
</evidence>
<evidence type="ECO:0000313" key="7">
    <source>
        <dbReference type="Proteomes" id="UP000588586"/>
    </source>
</evidence>
<dbReference type="PANTHER" id="PTHR43099:SF5">
    <property type="entry name" value="HLYC_CORC FAMILY TRANSPORTER"/>
    <property type="match status" value="1"/>
</dbReference>
<feature type="transmembrane region" description="Helical" evidence="4">
    <location>
        <begin position="57"/>
        <end position="78"/>
    </location>
</feature>
<proteinExistence type="predicted"/>
<feature type="domain" description="CNNM transmembrane" evidence="5">
    <location>
        <begin position="1"/>
        <end position="203"/>
    </location>
</feature>
<comment type="subcellular location">
    <subcellularLocation>
        <location evidence="1">Cell membrane</location>
        <topology evidence="1">Multi-pass membrane protein</topology>
    </subcellularLocation>
</comment>
<evidence type="ECO:0000256" key="3">
    <source>
        <dbReference type="PROSITE-ProRule" id="PRU01193"/>
    </source>
</evidence>
<comment type="caution">
    <text evidence="6">The sequence shown here is derived from an EMBL/GenBank/DDBJ whole genome shotgun (WGS) entry which is preliminary data.</text>
</comment>
<protein>
    <submittedName>
        <fullName evidence="6">DUF21 domain-containing protein</fullName>
    </submittedName>
</protein>
<accession>A0A849HKY4</accession>
<dbReference type="RefSeq" id="WP_171245077.1">
    <property type="nucleotide sequence ID" value="NZ_JABEPQ010000005.1"/>
</dbReference>
<keyword evidence="3 4" id="KW-0812">Transmembrane</keyword>
<name>A0A849HKY4_9MICO</name>
<keyword evidence="2" id="KW-1003">Cell membrane</keyword>
<organism evidence="6 7">
    <name type="scientific">Knoellia koreensis</name>
    <dbReference type="NCBI Taxonomy" id="2730921"/>
    <lineage>
        <taxon>Bacteria</taxon>
        <taxon>Bacillati</taxon>
        <taxon>Actinomycetota</taxon>
        <taxon>Actinomycetes</taxon>
        <taxon>Micrococcales</taxon>
        <taxon>Intrasporangiaceae</taxon>
        <taxon>Knoellia</taxon>
    </lineage>
</organism>
<keyword evidence="3 4" id="KW-1133">Transmembrane helix</keyword>
<dbReference type="InterPro" id="IPR046342">
    <property type="entry name" value="CBS_dom_sf"/>
</dbReference>
<dbReference type="PANTHER" id="PTHR43099">
    <property type="entry name" value="UPF0053 PROTEIN YRKA"/>
    <property type="match status" value="1"/>
</dbReference>
<reference evidence="6 7" key="1">
    <citation type="submission" date="2020-04" db="EMBL/GenBank/DDBJ databases">
        <title>Knoellia sp. isolate from air conditioner.</title>
        <authorList>
            <person name="Chea S."/>
            <person name="Kim D.-U."/>
        </authorList>
    </citation>
    <scope>NUCLEOTIDE SEQUENCE [LARGE SCALE GENOMIC DNA]</scope>
    <source>
        <strain evidence="6 7">DB2414S</strain>
    </source>
</reference>
<evidence type="ECO:0000313" key="6">
    <source>
        <dbReference type="EMBL" id="NNM47962.1"/>
    </source>
</evidence>